<feature type="region of interest" description="Disordered" evidence="1">
    <location>
        <begin position="58"/>
        <end position="89"/>
    </location>
</feature>
<comment type="caution">
    <text evidence="2">The sequence shown here is derived from an EMBL/GenBank/DDBJ whole genome shotgun (WGS) entry which is preliminary data.</text>
</comment>
<accession>A0A5B7FM95</accession>
<evidence type="ECO:0000313" key="3">
    <source>
        <dbReference type="Proteomes" id="UP000324222"/>
    </source>
</evidence>
<gene>
    <name evidence="2" type="ORF">E2C01_042618</name>
</gene>
<keyword evidence="3" id="KW-1185">Reference proteome</keyword>
<protein>
    <submittedName>
        <fullName evidence="2">Uncharacterized protein</fullName>
    </submittedName>
</protein>
<reference evidence="2 3" key="1">
    <citation type="submission" date="2019-05" db="EMBL/GenBank/DDBJ databases">
        <title>Another draft genome of Portunus trituberculatus and its Hox gene families provides insights of decapod evolution.</title>
        <authorList>
            <person name="Jeong J.-H."/>
            <person name="Song I."/>
            <person name="Kim S."/>
            <person name="Choi T."/>
            <person name="Kim D."/>
            <person name="Ryu S."/>
            <person name="Kim W."/>
        </authorList>
    </citation>
    <scope>NUCLEOTIDE SEQUENCE [LARGE SCALE GENOMIC DNA]</scope>
    <source>
        <tissue evidence="2">Muscle</tissue>
    </source>
</reference>
<proteinExistence type="predicted"/>
<dbReference type="Proteomes" id="UP000324222">
    <property type="component" value="Unassembled WGS sequence"/>
</dbReference>
<dbReference type="EMBL" id="VSRR010008502">
    <property type="protein sequence ID" value="MPC48830.1"/>
    <property type="molecule type" value="Genomic_DNA"/>
</dbReference>
<evidence type="ECO:0000256" key="1">
    <source>
        <dbReference type="SAM" id="MobiDB-lite"/>
    </source>
</evidence>
<organism evidence="2 3">
    <name type="scientific">Portunus trituberculatus</name>
    <name type="common">Swimming crab</name>
    <name type="synonym">Neptunus trituberculatus</name>
    <dbReference type="NCBI Taxonomy" id="210409"/>
    <lineage>
        <taxon>Eukaryota</taxon>
        <taxon>Metazoa</taxon>
        <taxon>Ecdysozoa</taxon>
        <taxon>Arthropoda</taxon>
        <taxon>Crustacea</taxon>
        <taxon>Multicrustacea</taxon>
        <taxon>Malacostraca</taxon>
        <taxon>Eumalacostraca</taxon>
        <taxon>Eucarida</taxon>
        <taxon>Decapoda</taxon>
        <taxon>Pleocyemata</taxon>
        <taxon>Brachyura</taxon>
        <taxon>Eubrachyura</taxon>
        <taxon>Portunoidea</taxon>
        <taxon>Portunidae</taxon>
        <taxon>Portuninae</taxon>
        <taxon>Portunus</taxon>
    </lineage>
</organism>
<evidence type="ECO:0000313" key="2">
    <source>
        <dbReference type="EMBL" id="MPC48830.1"/>
    </source>
</evidence>
<dbReference type="AlphaFoldDB" id="A0A5B7FM95"/>
<name>A0A5B7FM95_PORTR</name>
<sequence length="142" mass="15525">MPGPKLKHAETELEPVGVRLSQKIPSEGKASGWLYQCPQQVTEDVEALVMELCGDRSHETNNDGKKAKAKHPKLKVDAPTGKAQEVPAVRVNRDPQVGIFHPVTLTYCRRDCPYSLHLQVGGDDVGVKYEEIDDGPEAPGSL</sequence>